<dbReference type="OrthoDB" id="1706086at2"/>
<comment type="caution">
    <text evidence="1">The sequence shown here is derived from an EMBL/GenBank/DDBJ whole genome shotgun (WGS) entry which is preliminary data.</text>
</comment>
<dbReference type="Proteomes" id="UP000186112">
    <property type="component" value="Unassembled WGS sequence"/>
</dbReference>
<dbReference type="RefSeq" id="WP_075726970.1">
    <property type="nucleotide sequence ID" value="NZ_LTDM01000032.1"/>
</dbReference>
<accession>A0A1U7M4T0</accession>
<dbReference type="EMBL" id="LTDM01000032">
    <property type="protein sequence ID" value="OLS02260.1"/>
    <property type="molecule type" value="Genomic_DNA"/>
</dbReference>
<protein>
    <submittedName>
        <fullName evidence="1">Uncharacterized protein</fullName>
    </submittedName>
</protein>
<proteinExistence type="predicted"/>
<reference evidence="1 2" key="1">
    <citation type="submission" date="2016-02" db="EMBL/GenBank/DDBJ databases">
        <title>Genome sequence of Tissierella creatinophila DSM 6911.</title>
        <authorList>
            <person name="Poehlein A."/>
            <person name="Daniel R."/>
        </authorList>
    </citation>
    <scope>NUCLEOTIDE SEQUENCE [LARGE SCALE GENOMIC DNA]</scope>
    <source>
        <strain evidence="1 2">DSM 6911</strain>
    </source>
</reference>
<name>A0A1U7M4T0_TISCR</name>
<keyword evidence="2" id="KW-1185">Reference proteome</keyword>
<gene>
    <name evidence="1" type="ORF">TICRE_16460</name>
</gene>
<dbReference type="AlphaFoldDB" id="A0A1U7M4T0"/>
<evidence type="ECO:0000313" key="1">
    <source>
        <dbReference type="EMBL" id="OLS02260.1"/>
    </source>
</evidence>
<evidence type="ECO:0000313" key="2">
    <source>
        <dbReference type="Proteomes" id="UP000186112"/>
    </source>
</evidence>
<organism evidence="1 2">
    <name type="scientific">Tissierella creatinophila DSM 6911</name>
    <dbReference type="NCBI Taxonomy" id="1123403"/>
    <lineage>
        <taxon>Bacteria</taxon>
        <taxon>Bacillati</taxon>
        <taxon>Bacillota</taxon>
        <taxon>Tissierellia</taxon>
        <taxon>Tissierellales</taxon>
        <taxon>Tissierellaceae</taxon>
        <taxon>Tissierella</taxon>
    </lineage>
</organism>
<sequence length="594" mass="62048">MEKTALRLTGTPKAGTTTVMLISPTTGKSASSSIVVAEAQRADKITFEVPGLAVANEALFVPVTVLDKEGNAITNLDVLNDSTRGIKVNGGTTLISKDSKGIIGFSAGTPSEAGYVSLVGLSSTAKSEIVNIQVKEAAKPTVVRGLAKDVSAVLLADKNLAKGDLVVEDQYGRAMTSTTGTALTLAANAGSNGYRIAVTDNATNTVIANGGTTKYIYNEGNITLNRGTNGAEKVEFAIEEKKAGGNWTLIAGSSQEIEFRVTDGTEYASYEVEEVGRLLDYNNDDNANTTVTGYDKELKVYGVLDDGKKVQLDTSKYTVTNSSNLTYTKATNKINVVNALANTTYDEKATEQKGTLVVTINATGKQLTQEVTISKVAPKVTEFKMVAEGTTAPANKEAYDKLTELTTVDATENNFFTPAKAANTVVDFIAIDSYGVISKVDTGEAGTLKEFKLVGTPAVAHTVTLTNQNAYNLAIAGLEKDEIVTVTATVDGLSKSFKVKGIVDSVANVATAISQVNTAVNNLAVNNTTIQTNVQSAVDGTALITSDANLTGIVSNFVKVDATPGVAGKITFDVTISKGSASQVVSYVKVIAAL</sequence>